<evidence type="ECO:0000313" key="2">
    <source>
        <dbReference type="Proteomes" id="UP000002039"/>
    </source>
</evidence>
<dbReference type="EMBL" id="EQ999973">
    <property type="protein sequence ID" value="EEQ83204.2"/>
    <property type="molecule type" value="Genomic_DNA"/>
</dbReference>
<evidence type="ECO:0000313" key="1">
    <source>
        <dbReference type="EMBL" id="EEQ83204.2"/>
    </source>
</evidence>
<keyword evidence="2" id="KW-1185">Reference proteome</keyword>
<gene>
    <name evidence="1" type="ORF">BDCG_00009</name>
</gene>
<reference evidence="2" key="1">
    <citation type="journal article" date="2015" name="PLoS Genet.">
        <title>The dynamic genome and transcriptome of the human fungal pathogen Blastomyces and close relative Emmonsia.</title>
        <authorList>
            <person name="Munoz J.F."/>
            <person name="Gauthier G.M."/>
            <person name="Desjardins C.A."/>
            <person name="Gallo J.E."/>
            <person name="Holder J."/>
            <person name="Sullivan T.D."/>
            <person name="Marty A.J."/>
            <person name="Carmen J.C."/>
            <person name="Chen Z."/>
            <person name="Ding L."/>
            <person name="Gujja S."/>
            <person name="Magrini V."/>
            <person name="Misas E."/>
            <person name="Mitreva M."/>
            <person name="Priest M."/>
            <person name="Saif S."/>
            <person name="Whiston E.A."/>
            <person name="Young S."/>
            <person name="Zeng Q."/>
            <person name="Goldman W.E."/>
            <person name="Mardis E.R."/>
            <person name="Taylor J.W."/>
            <person name="McEwen J.G."/>
            <person name="Clay O.K."/>
            <person name="Klein B.S."/>
            <person name="Cuomo C.A."/>
        </authorList>
    </citation>
    <scope>NUCLEOTIDE SEQUENCE [LARGE SCALE GENOMIC DNA]</scope>
    <source>
        <strain evidence="2">ER-3 / ATCC MYA-2586</strain>
    </source>
</reference>
<organism evidence="1 2">
    <name type="scientific">Ajellomyces dermatitidis (strain ER-3 / ATCC MYA-2586)</name>
    <name type="common">Blastomyces dermatitidis</name>
    <dbReference type="NCBI Taxonomy" id="559297"/>
    <lineage>
        <taxon>Eukaryota</taxon>
        <taxon>Fungi</taxon>
        <taxon>Dikarya</taxon>
        <taxon>Ascomycota</taxon>
        <taxon>Pezizomycotina</taxon>
        <taxon>Eurotiomycetes</taxon>
        <taxon>Eurotiomycetidae</taxon>
        <taxon>Onygenales</taxon>
        <taxon>Ajellomycetaceae</taxon>
        <taxon>Blastomyces</taxon>
    </lineage>
</organism>
<accession>A0ABP2EJS3</accession>
<dbReference type="RefSeq" id="XP_045271450.1">
    <property type="nucleotide sequence ID" value="XM_045415516.1"/>
</dbReference>
<protein>
    <submittedName>
        <fullName evidence="1">Uncharacterized protein</fullName>
    </submittedName>
</protein>
<dbReference type="Proteomes" id="UP000002039">
    <property type="component" value="Unassembled WGS sequence"/>
</dbReference>
<name>A0ABP2EJS3_AJEDR</name>
<sequence>MASTDRVYLIHDAEPSVIPHTGLSPQDAYGAHVFRWKEYLFIASNKKPNVSGVRDISLKGLGNEQGFLHCDRCDAVMIEYLKIVKTEWLKFAEAFESGLQCLLQTTKEAEVEKALKQLKNFLHILRDNMGNITREQQTENIQHPKSWALDSLLCLLGDFLGRMEMIEWAFNMAKQSKGPYELLSLRDDLMYLTGKETCFALSPSVRLPSCAELEAGVSANGFHKTELHMFKEDSGKLLGMDVRSLLNPPDEGERKAIAASTELRKISQPPSITQSQVNFPHRVRFLQLMGHTSG</sequence>
<proteinExistence type="predicted"/>
<dbReference type="GeneID" id="69022845"/>